<dbReference type="InterPro" id="IPR036179">
    <property type="entry name" value="Ig-like_dom_sf"/>
</dbReference>
<keyword evidence="3" id="KW-0472">Membrane</keyword>
<dbReference type="GO" id="GO:0007155">
    <property type="term" value="P:cell adhesion"/>
    <property type="evidence" value="ECO:0007669"/>
    <property type="project" value="InterPro"/>
</dbReference>
<dbReference type="InterPro" id="IPR013098">
    <property type="entry name" value="Ig_I-set"/>
</dbReference>
<dbReference type="SUPFAM" id="SSF48726">
    <property type="entry name" value="Immunoglobulin"/>
    <property type="match status" value="10"/>
</dbReference>
<comment type="caution">
    <text evidence="6">The sequence shown here is derived from an EMBL/GenBank/DDBJ whole genome shotgun (WGS) entry which is preliminary data.</text>
</comment>
<feature type="domain" description="Ig-like" evidence="5">
    <location>
        <begin position="109"/>
        <end position="207"/>
    </location>
</feature>
<keyword evidence="2" id="KW-0393">Immunoglobulin domain</keyword>
<feature type="domain" description="Ig-like" evidence="5">
    <location>
        <begin position="919"/>
        <end position="999"/>
    </location>
</feature>
<organism evidence="6 7">
    <name type="scientific">Tachysurus vachellii</name>
    <name type="common">Darkbarbel catfish</name>
    <name type="synonym">Pelteobagrus vachellii</name>
    <dbReference type="NCBI Taxonomy" id="175792"/>
    <lineage>
        <taxon>Eukaryota</taxon>
        <taxon>Metazoa</taxon>
        <taxon>Chordata</taxon>
        <taxon>Craniata</taxon>
        <taxon>Vertebrata</taxon>
        <taxon>Euteleostomi</taxon>
        <taxon>Actinopterygii</taxon>
        <taxon>Neopterygii</taxon>
        <taxon>Teleostei</taxon>
        <taxon>Ostariophysi</taxon>
        <taxon>Siluriformes</taxon>
        <taxon>Bagridae</taxon>
        <taxon>Tachysurus</taxon>
    </lineage>
</organism>
<evidence type="ECO:0000256" key="3">
    <source>
        <dbReference type="SAM" id="Phobius"/>
    </source>
</evidence>
<evidence type="ECO:0000256" key="2">
    <source>
        <dbReference type="ARBA" id="ARBA00023319"/>
    </source>
</evidence>
<dbReference type="InterPro" id="IPR047012">
    <property type="entry name" value="ICAM_VCAM"/>
</dbReference>
<evidence type="ECO:0000256" key="1">
    <source>
        <dbReference type="ARBA" id="ARBA00023157"/>
    </source>
</evidence>
<keyword evidence="7" id="KW-1185">Reference proteome</keyword>
<dbReference type="Proteomes" id="UP001187315">
    <property type="component" value="Unassembled WGS sequence"/>
</dbReference>
<reference evidence="6" key="1">
    <citation type="submission" date="2023-08" db="EMBL/GenBank/DDBJ databases">
        <title>Pelteobagrus vachellii genome.</title>
        <authorList>
            <person name="Liu H."/>
        </authorList>
    </citation>
    <scope>NUCLEOTIDE SEQUENCE</scope>
    <source>
        <strain evidence="6">PRFRI_2022a</strain>
        <tissue evidence="6">Muscle</tissue>
    </source>
</reference>
<keyword evidence="3" id="KW-0812">Transmembrane</keyword>
<dbReference type="GO" id="GO:0005178">
    <property type="term" value="F:integrin binding"/>
    <property type="evidence" value="ECO:0007669"/>
    <property type="project" value="InterPro"/>
</dbReference>
<dbReference type="InterPro" id="IPR003599">
    <property type="entry name" value="Ig_sub"/>
</dbReference>
<dbReference type="CDD" id="cd00096">
    <property type="entry name" value="Ig"/>
    <property type="match status" value="1"/>
</dbReference>
<feature type="transmembrane region" description="Helical" evidence="3">
    <location>
        <begin position="1007"/>
        <end position="1030"/>
    </location>
</feature>
<accession>A0AA88ME45</accession>
<feature type="domain" description="Ig-like" evidence="5">
    <location>
        <begin position="654"/>
        <end position="739"/>
    </location>
</feature>
<gene>
    <name evidence="6" type="ORF">Q7C36_014126</name>
</gene>
<dbReference type="AlphaFoldDB" id="A0AA88ME45"/>
<dbReference type="SMART" id="SM00409">
    <property type="entry name" value="IG"/>
    <property type="match status" value="7"/>
</dbReference>
<feature type="domain" description="Ig-like" evidence="5">
    <location>
        <begin position="307"/>
        <end position="406"/>
    </location>
</feature>
<dbReference type="SMART" id="SM00408">
    <property type="entry name" value="IGc2"/>
    <property type="match status" value="4"/>
</dbReference>
<dbReference type="Gene3D" id="2.60.40.10">
    <property type="entry name" value="Immunoglobulins"/>
    <property type="match status" value="11"/>
</dbReference>
<evidence type="ECO:0000313" key="7">
    <source>
        <dbReference type="Proteomes" id="UP001187315"/>
    </source>
</evidence>
<evidence type="ECO:0000313" key="6">
    <source>
        <dbReference type="EMBL" id="KAK2836257.1"/>
    </source>
</evidence>
<dbReference type="InterPro" id="IPR013783">
    <property type="entry name" value="Ig-like_fold"/>
</dbReference>
<dbReference type="InterPro" id="IPR007110">
    <property type="entry name" value="Ig-like_dom"/>
</dbReference>
<name>A0AA88ME45_TACVA</name>
<feature type="chain" id="PRO_5041695541" description="Ig-like domain-containing protein" evidence="4">
    <location>
        <begin position="22"/>
        <end position="1052"/>
    </location>
</feature>
<dbReference type="Pfam" id="PF07679">
    <property type="entry name" value="I-set"/>
    <property type="match status" value="1"/>
</dbReference>
<evidence type="ECO:0000259" key="5">
    <source>
        <dbReference type="PROSITE" id="PS50835"/>
    </source>
</evidence>
<keyword evidence="4" id="KW-0732">Signal</keyword>
<feature type="signal peptide" evidence="4">
    <location>
        <begin position="1"/>
        <end position="21"/>
    </location>
</feature>
<dbReference type="FunFam" id="2.60.40.10:FF:000032">
    <property type="entry name" value="palladin isoform X1"/>
    <property type="match status" value="1"/>
</dbReference>
<keyword evidence="3" id="KW-1133">Transmembrane helix</keyword>
<protein>
    <recommendedName>
        <fullName evidence="5">Ig-like domain-containing protein</fullName>
    </recommendedName>
</protein>
<sequence length="1052" mass="116646">MLYPTQLTGMVLLALLNGAQSYNCSDLVLDPPELVVRYGDPVSVSCRSLSNDTDLDWTVPVSDIFNPDAQTVTWETENLTDWEIQPVCYKNQTDVQCSRMLPLTVYKLPDQVSISVMNHSGPMTEGREYNLKCDIHTVAPIHLLNVAWYKGLRMVNNRSFNDKLNKSPETISTMLRISPSRDDDGVQYRCEAMLNLGQEFQDSHTVTSDPLNITITSKPKNCSDLVLDPPELVVRYGDPVSVSCRSLSSDTDLVWSVPTGNVFKPDTQSITWETDNLTDWEIQPVCYKNRTDVQCERALQIIVYKIPEKVSISFMNHIGPMTAGKKYELQCDIENFAPVHVLAVFWYKGDQLLKNRGFSDLPTKTPSNKTVTLKVMANRTDSDAPFRCEAKLKLGEAGPQPPPIVTSNLLSTEVNYKPVITCSDWSALVNTTLSSYPYNVMGKPSPNITCYRDQSPVSSDMRLTRSDTGQYRFTAFNEVGSSSCDTKITVEYPPTFTCPDTYTGKEYESFLDKCSVMASPVAKITWTKDGKTVSPIHSLTKGDDGLYVITAVNKHGAERHSLTIKVLDGCEITIQPAKLVVEFGASATANCSTTVTHNGMGWEAVNGAVDITKGVQFLTWRVESLKYWDIQPICYVNAHEQCESELPVTLYKRPEKVSISTVDHTGPMIEGKLYKLDCDVKNVAPVNLLTVNWYKGQPGQLVKSVQFNNTSSKTPVNRSTELSISTSKEDDGVQYRCEAKLELGPEGPQPPPIKTSDPLNIIVHYKPVITCSDWSALVNTTLSSYPYNVMGKPSPNITCYRDQSPVSSDMRLSRSDTGQYRFTASNEVGSSSCDTKITVEYPPTFNCPDTYTGKENESFLDKCSVMASPVAKITWTKDGKTVSPLHSLTRGDSGSYVITAVNKHGVEPHRMIVNVQYGPEIQPVTRSEVVKAGNDLSLSCTAEGNPEPEVSWSFQNQTKATGRRQTILNLSKANSADAGEYLCTASNELGSKTRTVSLTVEESNMRTIIICVGVLLLILILIIYVIYTYVVHKRSGRYTIQTNGDVSMSLLK</sequence>
<evidence type="ECO:0000256" key="4">
    <source>
        <dbReference type="SAM" id="SignalP"/>
    </source>
</evidence>
<dbReference type="PANTHER" id="PTHR13771:SF9">
    <property type="entry name" value="INTERCELLULAR ADHESION MOLECULE 5"/>
    <property type="match status" value="1"/>
</dbReference>
<keyword evidence="1" id="KW-1015">Disulfide bond</keyword>
<dbReference type="PROSITE" id="PS50835">
    <property type="entry name" value="IG_LIKE"/>
    <property type="match status" value="4"/>
</dbReference>
<dbReference type="InterPro" id="IPR003598">
    <property type="entry name" value="Ig_sub2"/>
</dbReference>
<dbReference type="EMBL" id="JAVHJS010000014">
    <property type="protein sequence ID" value="KAK2836257.1"/>
    <property type="molecule type" value="Genomic_DNA"/>
</dbReference>
<proteinExistence type="predicted"/>
<dbReference type="PANTHER" id="PTHR13771">
    <property type="entry name" value="INTERCELLULAR ADHESION MOLECULE"/>
    <property type="match status" value="1"/>
</dbReference>